<reference evidence="1 2" key="1">
    <citation type="submission" date="2016-09" db="EMBL/GenBank/DDBJ databases">
        <authorList>
            <person name="Doonan J."/>
            <person name="Pachebat J.A."/>
            <person name="Golyshin P.N."/>
            <person name="Denman S."/>
            <person name="Mcdonald J.E."/>
        </authorList>
    </citation>
    <scope>NUCLEOTIDE SEQUENCE [LARGE SCALE GENOMIC DNA]</scope>
    <source>
        <strain evidence="1 2">NCPPB 3934</strain>
    </source>
</reference>
<dbReference type="AlphaFoldDB" id="A0A421DIY5"/>
<name>A0A421DIY5_9GAMM</name>
<dbReference type="RefSeq" id="WP_121576673.1">
    <property type="nucleotide sequence ID" value="NZ_MJLZ01000084.1"/>
</dbReference>
<gene>
    <name evidence="1" type="ORF">BIY29_18855</name>
</gene>
<evidence type="ECO:0000313" key="1">
    <source>
        <dbReference type="EMBL" id="RLM17871.1"/>
    </source>
</evidence>
<dbReference type="EMBL" id="MJLZ01000084">
    <property type="protein sequence ID" value="RLM17871.1"/>
    <property type="molecule type" value="Genomic_DNA"/>
</dbReference>
<dbReference type="OrthoDB" id="6628213at2"/>
<evidence type="ECO:0000313" key="2">
    <source>
        <dbReference type="Proteomes" id="UP000285648"/>
    </source>
</evidence>
<accession>A0A421DIY5</accession>
<keyword evidence="2" id="KW-1185">Reference proteome</keyword>
<protein>
    <submittedName>
        <fullName evidence="1">Uncharacterized protein</fullName>
    </submittedName>
</protein>
<proteinExistence type="predicted"/>
<sequence length="530" mass="59514">MTSLTAGSPVCNCKNPDTCIHSFSLKVKDKVFTYKQDNFITAVETIDKEDNGVPISLSLTGKQCVSHNPLCPQGVIYNLKHSNSLKSFNNGVTDYNARFDSNKIEFLGANDSIDFLVDYILAKNIREVLPKTSYMLRVGQCRGEPFVSKPLSFMDGISQIFDFAPRDALWTYITTYAEFKWEASLAIAVGQEVTEYTDQALRKQQERQNANKGLAQRRHRGWTKRPRYSIENALEIEGTLTFNDHEYSTTLKQDFERKAKKISLLNKSVKTIDLVSKALSTRKDGGGKITLLDTKIIYPALEIKSSGELKEDGSSGNVYIERQLSLGLAPLIGIRMTLDLFQAFAAWYHADVLLAAVREGLLSREQAYEEGHNAAFLGTKFQLVAEGEVSFTLAFTSDAKNEWEWQKDDMAEAKLTLTFEANVRAGVRFYVAEGALEIGGMAVTEGCVGLHNPEKDQLDLVFYHNGIMAKVYVSYTVGVSSKSEKSSENVELPEKIPVAQKTDQTNKVEKEWTIHEKLEKDDSKYRFNLI</sequence>
<comment type="caution">
    <text evidence="1">The sequence shown here is derived from an EMBL/GenBank/DDBJ whole genome shotgun (WGS) entry which is preliminary data.</text>
</comment>
<dbReference type="Proteomes" id="UP000285648">
    <property type="component" value="Unassembled WGS sequence"/>
</dbReference>
<organism evidence="1 2">
    <name type="scientific">Brenneria alni</name>
    <dbReference type="NCBI Taxonomy" id="71656"/>
    <lineage>
        <taxon>Bacteria</taxon>
        <taxon>Pseudomonadati</taxon>
        <taxon>Pseudomonadota</taxon>
        <taxon>Gammaproteobacteria</taxon>
        <taxon>Enterobacterales</taxon>
        <taxon>Pectobacteriaceae</taxon>
        <taxon>Brenneria</taxon>
    </lineage>
</organism>